<feature type="coiled-coil region" evidence="1">
    <location>
        <begin position="343"/>
        <end position="384"/>
    </location>
</feature>
<evidence type="ECO:0000256" key="1">
    <source>
        <dbReference type="SAM" id="Coils"/>
    </source>
</evidence>
<organism evidence="2 3">
    <name type="scientific">Bifidobacterium adolescentis</name>
    <dbReference type="NCBI Taxonomy" id="1680"/>
    <lineage>
        <taxon>Bacteria</taxon>
        <taxon>Bacillati</taxon>
        <taxon>Actinomycetota</taxon>
        <taxon>Actinomycetes</taxon>
        <taxon>Bifidobacteriales</taxon>
        <taxon>Bifidobacteriaceae</taxon>
        <taxon>Bifidobacterium</taxon>
    </lineage>
</organism>
<evidence type="ECO:0008006" key="4">
    <source>
        <dbReference type="Google" id="ProtNLM"/>
    </source>
</evidence>
<dbReference type="AlphaFoldDB" id="A0A1E7XYS3"/>
<dbReference type="InterPro" id="IPR011664">
    <property type="entry name" value="Abi_system_AbiD/AbiF-like"/>
</dbReference>
<accession>A0A1E7XYS3</accession>
<evidence type="ECO:0000313" key="3">
    <source>
        <dbReference type="Proteomes" id="UP000175684"/>
    </source>
</evidence>
<dbReference type="Proteomes" id="UP000175684">
    <property type="component" value="Unassembled WGS sequence"/>
</dbReference>
<reference evidence="2 3" key="1">
    <citation type="submission" date="2016-07" db="EMBL/GenBank/DDBJ databases">
        <title>Draft Genome Sequence of Bifidobacterium adolescentis strain Km 4.</title>
        <authorList>
            <person name="Danilenko V.N."/>
        </authorList>
    </citation>
    <scope>NUCLEOTIDE SEQUENCE [LARGE SCALE GENOMIC DNA]</scope>
    <source>
        <strain evidence="2 3">Km 4</strain>
    </source>
</reference>
<sequence length="384" mass="44727">MKMKQRATLDEQINTLVSHGVTFDLMDEEKARRFLSNNSYFFKIKSYENNYRKTIDESGGYVYDNLDFGHLVELSLVDFALSRLVWSMCSSIEHSIKVRFNQLIMKDQNPDIADICVRRCFSGNLPTMHDNPYTDDMKTGLQGDFSLWNLWELLGFNDQLTLFNTYWRYRHNENHPYQHLLFIVRKMRNAVSHGNCLLTDMSRPSPHKKDTGRSDIEITKAAMRLCDKPRKTGSKTRSFQQSLDRLVAHNYACVLLCHLEFVDSPRALIHSCHEVQSFLDRMNQRRALYFGVAGGAREPRNILIDSTLSAIETLSRSYIKKARIKADELDAKDPYGSRKQVSVEKIRERIDRRKRKITDLQTEIDNLEQRARRLAANEAEGEQS</sequence>
<comment type="caution">
    <text evidence="2">The sequence shown here is derived from an EMBL/GenBank/DDBJ whole genome shotgun (WGS) entry which is preliminary data.</text>
</comment>
<evidence type="ECO:0000313" key="2">
    <source>
        <dbReference type="EMBL" id="OFA34232.1"/>
    </source>
</evidence>
<name>A0A1E7XYS3_BIFAD</name>
<dbReference type="EMBL" id="MAXD01000007">
    <property type="protein sequence ID" value="OFA34232.1"/>
    <property type="molecule type" value="Genomic_DNA"/>
</dbReference>
<proteinExistence type="predicted"/>
<dbReference type="Pfam" id="PF07751">
    <property type="entry name" value="Abi_2"/>
    <property type="match status" value="1"/>
</dbReference>
<protein>
    <recommendedName>
        <fullName evidence="4">Abi family protein</fullName>
    </recommendedName>
</protein>
<gene>
    <name evidence="2" type="ORF">BBK15_07785</name>
</gene>
<keyword evidence="1" id="KW-0175">Coiled coil</keyword>